<evidence type="ECO:0000259" key="3">
    <source>
        <dbReference type="SMART" id="SM00823"/>
    </source>
</evidence>
<dbReference type="GO" id="GO:0031177">
    <property type="term" value="F:phosphopantetheine binding"/>
    <property type="evidence" value="ECO:0007669"/>
    <property type="project" value="InterPro"/>
</dbReference>
<feature type="domain" description="Polyketide synthase-like phosphopantetheine-binding" evidence="3">
    <location>
        <begin position="583"/>
        <end position="664"/>
    </location>
</feature>
<dbReference type="Proteomes" id="UP001385951">
    <property type="component" value="Unassembled WGS sequence"/>
</dbReference>
<reference evidence="4 5" key="1">
    <citation type="submission" date="2022-09" db="EMBL/GenBank/DDBJ databases">
        <authorList>
            <person name="Palmer J.M."/>
        </authorList>
    </citation>
    <scope>NUCLEOTIDE SEQUENCE [LARGE SCALE GENOMIC DNA]</scope>
    <source>
        <strain evidence="4 5">DSM 7382</strain>
    </source>
</reference>
<dbReference type="InterPro" id="IPR036291">
    <property type="entry name" value="NAD(P)-bd_dom_sf"/>
</dbReference>
<protein>
    <recommendedName>
        <fullName evidence="3">Polyketide synthase-like phosphopantetheine-binding domain-containing protein</fullName>
    </recommendedName>
</protein>
<accession>A0AAW0G6Z0</accession>
<organism evidence="4 5">
    <name type="scientific">Cerrena zonata</name>
    <dbReference type="NCBI Taxonomy" id="2478898"/>
    <lineage>
        <taxon>Eukaryota</taxon>
        <taxon>Fungi</taxon>
        <taxon>Dikarya</taxon>
        <taxon>Basidiomycota</taxon>
        <taxon>Agaricomycotina</taxon>
        <taxon>Agaricomycetes</taxon>
        <taxon>Polyporales</taxon>
        <taxon>Cerrenaceae</taxon>
        <taxon>Cerrena</taxon>
    </lineage>
</organism>
<dbReference type="Pfam" id="PF00501">
    <property type="entry name" value="AMP-binding"/>
    <property type="match status" value="1"/>
</dbReference>
<dbReference type="Gene3D" id="3.40.50.12780">
    <property type="entry name" value="N-terminal domain of ligase-like"/>
    <property type="match status" value="1"/>
</dbReference>
<dbReference type="AlphaFoldDB" id="A0AAW0G6Z0"/>
<dbReference type="InterPro" id="IPR000873">
    <property type="entry name" value="AMP-dep_synth/lig_dom"/>
</dbReference>
<dbReference type="InterPro" id="IPR051414">
    <property type="entry name" value="Adenylate-forming_Reductase"/>
</dbReference>
<keyword evidence="1" id="KW-0596">Phosphopantetheine</keyword>
<dbReference type="SUPFAM" id="SSF51735">
    <property type="entry name" value="NAD(P)-binding Rossmann-fold domains"/>
    <property type="match status" value="1"/>
</dbReference>
<evidence type="ECO:0000313" key="5">
    <source>
        <dbReference type="Proteomes" id="UP001385951"/>
    </source>
</evidence>
<comment type="caution">
    <text evidence="4">The sequence shown here is derived from an EMBL/GenBank/DDBJ whole genome shotgun (WGS) entry which is preliminary data.</text>
</comment>
<dbReference type="EMBL" id="JASBNA010000009">
    <property type="protein sequence ID" value="KAK7689106.1"/>
    <property type="molecule type" value="Genomic_DNA"/>
</dbReference>
<name>A0AAW0G6Z0_9APHY</name>
<keyword evidence="5" id="KW-1185">Reference proteome</keyword>
<dbReference type="SUPFAM" id="SSF56801">
    <property type="entry name" value="Acetyl-CoA synthetase-like"/>
    <property type="match status" value="1"/>
</dbReference>
<sequence length="1086" mass="119643">MSDRVLPPRDGSITVVPGFLDFHAKHNADLPWAVFPSRTHADGMDSISFSEFAQASHRIAHVARPDRAGEDGEVVAILVNCDVILYVTLLTGLMRAGIIPFPMSSRNSPEAICNMLEKTNCRRIISQPSLSRLISVVKTQMASNGVDIRVDDLLPLRSVFPKLVPNAQPVLETVVAYPSNEKPINPDDIRMYIHSSGSTGFPKPIPQTEKITLQWCFTPTVAAHAQYSLRSAAMLTPTFHLMGVFSQLYTPLTSGEAVGLFAPQEPLPPVMPNPQNILEAAKITKCTSLSTVPIFLEQWSQSPESVDWLRSLKKVRYAGGPLSTATGNKLVAAGVKLVSVFGATEVGAPTLLFDTDDSQGPDVDVKTSADWSWMQFSDRVNTRWIDQGDGTYELQFLTCETHQPAVENLPDVRGYSTKDLFQPHPWKKGLWRPVSRLDDVIVLGTGEKIVPIPQEGHIGSLPYVSGVVMFGREKTQAGVLIELHEKYAFDPNNEDALRAFRNNIWPHIEDANKLAPTFARIFKEMIIVTDPAKPMARAGKGTVQRKMALSAYAKEIERLYEVVEASADSKGVTAPKTWDTLEIESWLSELAASINHDQILNSNVDLFEQGFDSLSVTFLRNRIIGALRSSPQPPIQRAASLIGQDFVYAHPTIQSLATGILRLLNSGEGSHSSIRDDIQSLITKYTPKPPTIVAPPSTSDGSVVLLTGSTGYLGSHILVSLLQQKEVVKIYTLNRGNNISQKQRNSFEVWGIPPALLEDKRLIQLSGDLGRDDFGLPPNILKEIRSDTTQVIHNAWRVNFNMSLATFESYIAATNRLLKFALSFSNKAHFVFTSSVGVTTGFDSSKRPIPEATLEYSDILGTHGNGYAQGKFVVEHILANLNHTGAIRTTSVRIGQLAGSTMIGAWNPVEWIPSIVKSSMALGYLPLRNEPASWVPIDIAALSVTQIALSNDTGADVLNIVHPHPVTWNQIFTEFAAKISSEMNVDLLLVPYSLWISKLEQYRASPTDEDLKTVPGLKILQFLRNLNTGDDKEYTVQYSTVLAEKNSEALKNMQTLDKKQIGGWISYWKKIGFLPGSGRNGVTQRL</sequence>
<dbReference type="Pfam" id="PF07993">
    <property type="entry name" value="NAD_binding_4"/>
    <property type="match status" value="1"/>
</dbReference>
<evidence type="ECO:0000256" key="1">
    <source>
        <dbReference type="ARBA" id="ARBA00022450"/>
    </source>
</evidence>
<dbReference type="InterPro" id="IPR020806">
    <property type="entry name" value="PKS_PP-bd"/>
</dbReference>
<dbReference type="PROSITE" id="PS00455">
    <property type="entry name" value="AMP_BINDING"/>
    <property type="match status" value="1"/>
</dbReference>
<dbReference type="InterPro" id="IPR020845">
    <property type="entry name" value="AMP-binding_CS"/>
</dbReference>
<dbReference type="PANTHER" id="PTHR43439:SF2">
    <property type="entry name" value="ENZYME, PUTATIVE (JCVI)-RELATED"/>
    <property type="match status" value="1"/>
</dbReference>
<proteinExistence type="predicted"/>
<dbReference type="InterPro" id="IPR042099">
    <property type="entry name" value="ANL_N_sf"/>
</dbReference>
<dbReference type="InterPro" id="IPR013120">
    <property type="entry name" value="FAR_NAD-bd"/>
</dbReference>
<dbReference type="PANTHER" id="PTHR43439">
    <property type="entry name" value="PHENYLACETATE-COENZYME A LIGASE"/>
    <property type="match status" value="1"/>
</dbReference>
<gene>
    <name evidence="4" type="ORF">QCA50_007797</name>
</gene>
<keyword evidence="2" id="KW-0597">Phosphoprotein</keyword>
<evidence type="ECO:0000313" key="4">
    <source>
        <dbReference type="EMBL" id="KAK7689106.1"/>
    </source>
</evidence>
<evidence type="ECO:0000256" key="2">
    <source>
        <dbReference type="ARBA" id="ARBA00022553"/>
    </source>
</evidence>
<dbReference type="SMART" id="SM00823">
    <property type="entry name" value="PKS_PP"/>
    <property type="match status" value="1"/>
</dbReference>
<dbReference type="Pfam" id="PF23562">
    <property type="entry name" value="AMP-binding_C_3"/>
    <property type="match status" value="1"/>
</dbReference>
<dbReference type="Gene3D" id="3.40.50.720">
    <property type="entry name" value="NAD(P)-binding Rossmann-like Domain"/>
    <property type="match status" value="1"/>
</dbReference>